<keyword evidence="5 9" id="KW-0812">Transmembrane</keyword>
<evidence type="ECO:0000256" key="3">
    <source>
        <dbReference type="ARBA" id="ARBA00022475"/>
    </source>
</evidence>
<reference evidence="10 11" key="2">
    <citation type="submission" date="2018-09" db="EMBL/GenBank/DDBJ databases">
        <title>Genome of Sphaerochaeta halotolerans strain 4-11.</title>
        <authorList>
            <person name="Nazina T.N."/>
            <person name="Sokolova D.S."/>
        </authorList>
    </citation>
    <scope>NUCLEOTIDE SEQUENCE [LARGE SCALE GENOMIC DNA]</scope>
    <source>
        <strain evidence="10 11">4-11</strain>
    </source>
</reference>
<accession>A0A372MF18</accession>
<dbReference type="PANTHER" id="PTHR30574:SF1">
    <property type="entry name" value="SULPHUR TRANSPORT DOMAIN-CONTAINING PROTEIN"/>
    <property type="match status" value="1"/>
</dbReference>
<evidence type="ECO:0000256" key="4">
    <source>
        <dbReference type="ARBA" id="ARBA00022519"/>
    </source>
</evidence>
<dbReference type="OrthoDB" id="3190590at2"/>
<evidence type="ECO:0000256" key="9">
    <source>
        <dbReference type="SAM" id="Phobius"/>
    </source>
</evidence>
<feature type="transmembrane region" description="Helical" evidence="9">
    <location>
        <begin position="298"/>
        <end position="319"/>
    </location>
</feature>
<proteinExistence type="inferred from homology"/>
<comment type="caution">
    <text evidence="10">The sequence shown here is derived from an EMBL/GenBank/DDBJ whole genome shotgun (WGS) entry which is preliminary data.</text>
</comment>
<evidence type="ECO:0000256" key="5">
    <source>
        <dbReference type="ARBA" id="ARBA00022692"/>
    </source>
</evidence>
<evidence type="ECO:0000313" key="11">
    <source>
        <dbReference type="Proteomes" id="UP000264002"/>
    </source>
</evidence>
<dbReference type="RefSeq" id="WP_117330944.1">
    <property type="nucleotide sequence ID" value="NZ_QUWK01000010.1"/>
</dbReference>
<comment type="similarity">
    <text evidence="8">Belongs to the TsuA/YedE (TC 9.B.102) family.</text>
</comment>
<feature type="transmembrane region" description="Helical" evidence="9">
    <location>
        <begin position="161"/>
        <end position="183"/>
    </location>
</feature>
<feature type="transmembrane region" description="Helical" evidence="9">
    <location>
        <begin position="124"/>
        <end position="141"/>
    </location>
</feature>
<gene>
    <name evidence="10" type="ORF">DYP60_10110</name>
</gene>
<sequence>MVVSREKKSLMVAGIIIGIISVVLVLLGNPRNMGFCIACFYRDIAGSLSLHQASVAQYARPEIIGLLLGSMLISIFKKEFKPRGGSSPVFRFIISFFVMIGALVFLGCPFRMILRLAGGDLNAVVGLFGFISGIIAGSVLLNKGFTLGRSYRQSNVEGGAIGGIFAFLLLILLFVPSLLSFSTSGPGSLHAPIIFSLLGGLVVGSLAQRNRFCMAGGIRDIFLFRDFTLLSGLVMVFVAALGMNLVTGNFMLGFEGQSVAHTNVLWNFLGMALVGYGSVLLGGCPLRQTILAGEGNSDSAISVLGMLAGAAFAHNFSLASSPQGPTVGGKVATILGFVLLTTIALTIIYGNKKKEATNGN</sequence>
<dbReference type="InterPro" id="IPR026366">
    <property type="entry name" value="Seleno_YedE"/>
</dbReference>
<dbReference type="GO" id="GO:0005886">
    <property type="term" value="C:plasma membrane"/>
    <property type="evidence" value="ECO:0007669"/>
    <property type="project" value="UniProtKB-SubCell"/>
</dbReference>
<name>A0A372MF18_9SPIR</name>
<dbReference type="Proteomes" id="UP000264002">
    <property type="component" value="Unassembled WGS sequence"/>
</dbReference>
<dbReference type="PANTHER" id="PTHR30574">
    <property type="entry name" value="INNER MEMBRANE PROTEIN YEDE"/>
    <property type="match status" value="1"/>
</dbReference>
<dbReference type="NCBIfam" id="TIGR04112">
    <property type="entry name" value="seleno_YedE"/>
    <property type="match status" value="1"/>
</dbReference>
<feature type="transmembrane region" description="Helical" evidence="9">
    <location>
        <begin position="189"/>
        <end position="207"/>
    </location>
</feature>
<feature type="transmembrane region" description="Helical" evidence="9">
    <location>
        <begin position="331"/>
        <end position="350"/>
    </location>
</feature>
<keyword evidence="6 9" id="KW-1133">Transmembrane helix</keyword>
<evidence type="ECO:0000256" key="7">
    <source>
        <dbReference type="ARBA" id="ARBA00023136"/>
    </source>
</evidence>
<evidence type="ECO:0000256" key="1">
    <source>
        <dbReference type="ARBA" id="ARBA00004429"/>
    </source>
</evidence>
<comment type="subcellular location">
    <subcellularLocation>
        <location evidence="1">Cell inner membrane</location>
        <topology evidence="1">Multi-pass membrane protein</topology>
    </subcellularLocation>
</comment>
<feature type="transmembrane region" description="Helical" evidence="9">
    <location>
        <begin position="227"/>
        <end position="252"/>
    </location>
</feature>
<dbReference type="AlphaFoldDB" id="A0A372MF18"/>
<feature type="transmembrane region" description="Helical" evidence="9">
    <location>
        <begin position="9"/>
        <end position="27"/>
    </location>
</feature>
<evidence type="ECO:0000256" key="8">
    <source>
        <dbReference type="ARBA" id="ARBA00035655"/>
    </source>
</evidence>
<keyword evidence="3" id="KW-1003">Cell membrane</keyword>
<keyword evidence="11" id="KW-1185">Reference proteome</keyword>
<dbReference type="InterPro" id="IPR007272">
    <property type="entry name" value="Sulf_transp_TsuA/YedE"/>
</dbReference>
<keyword evidence="7 9" id="KW-0472">Membrane</keyword>
<dbReference type="EMBL" id="QUWK01000010">
    <property type="protein sequence ID" value="RFU94375.1"/>
    <property type="molecule type" value="Genomic_DNA"/>
</dbReference>
<keyword evidence="2" id="KW-0813">Transport</keyword>
<keyword evidence="4" id="KW-0997">Cell inner membrane</keyword>
<reference evidence="11" key="1">
    <citation type="submission" date="2018-08" db="EMBL/GenBank/DDBJ databases">
        <authorList>
            <person name="Grouzdev D.S."/>
            <person name="Krutkina M.S."/>
        </authorList>
    </citation>
    <scope>NUCLEOTIDE SEQUENCE [LARGE SCALE GENOMIC DNA]</scope>
    <source>
        <strain evidence="11">4-11</strain>
    </source>
</reference>
<evidence type="ECO:0000256" key="2">
    <source>
        <dbReference type="ARBA" id="ARBA00022448"/>
    </source>
</evidence>
<protein>
    <submittedName>
        <fullName evidence="10">YedE-related selenium metabolism membrane protein</fullName>
    </submittedName>
</protein>
<feature type="transmembrane region" description="Helical" evidence="9">
    <location>
        <begin position="264"/>
        <end position="286"/>
    </location>
</feature>
<evidence type="ECO:0000313" key="10">
    <source>
        <dbReference type="EMBL" id="RFU94375.1"/>
    </source>
</evidence>
<organism evidence="10 11">
    <name type="scientific">Sphaerochaeta halotolerans</name>
    <dbReference type="NCBI Taxonomy" id="2293840"/>
    <lineage>
        <taxon>Bacteria</taxon>
        <taxon>Pseudomonadati</taxon>
        <taxon>Spirochaetota</taxon>
        <taxon>Spirochaetia</taxon>
        <taxon>Spirochaetales</taxon>
        <taxon>Sphaerochaetaceae</taxon>
        <taxon>Sphaerochaeta</taxon>
    </lineage>
</organism>
<feature type="transmembrane region" description="Helical" evidence="9">
    <location>
        <begin position="88"/>
        <end position="112"/>
    </location>
</feature>
<evidence type="ECO:0000256" key="6">
    <source>
        <dbReference type="ARBA" id="ARBA00022989"/>
    </source>
</evidence>
<dbReference type="Pfam" id="PF04143">
    <property type="entry name" value="Sulf_transp"/>
    <property type="match status" value="2"/>
</dbReference>